<evidence type="ECO:0000256" key="5">
    <source>
        <dbReference type="ARBA" id="ARBA00012272"/>
    </source>
</evidence>
<dbReference type="PANTHER" id="PTHR33407:SF9">
    <property type="entry name" value="PECTATE LYASE F-RELATED"/>
    <property type="match status" value="1"/>
</dbReference>
<dbReference type="AlphaFoldDB" id="A0A8K1FB02"/>
<evidence type="ECO:0000313" key="13">
    <source>
        <dbReference type="EMBL" id="TMW55606.1"/>
    </source>
</evidence>
<keyword evidence="8" id="KW-0106">Calcium</keyword>
<dbReference type="SUPFAM" id="SSF51126">
    <property type="entry name" value="Pectin lyase-like"/>
    <property type="match status" value="1"/>
</dbReference>
<organism evidence="13 14">
    <name type="scientific">Pythium oligandrum</name>
    <name type="common">Mycoparasitic fungus</name>
    <dbReference type="NCBI Taxonomy" id="41045"/>
    <lineage>
        <taxon>Eukaryota</taxon>
        <taxon>Sar</taxon>
        <taxon>Stramenopiles</taxon>
        <taxon>Oomycota</taxon>
        <taxon>Peronosporomycetes</taxon>
        <taxon>Pythiales</taxon>
        <taxon>Pythiaceae</taxon>
        <taxon>Pythium</taxon>
    </lineage>
</organism>
<accession>A0A8K1FB02</accession>
<dbReference type="InterPro" id="IPR004898">
    <property type="entry name" value="Pectate_lyase_PlyH/PlyE-like"/>
</dbReference>
<dbReference type="Proteomes" id="UP000794436">
    <property type="component" value="Unassembled WGS sequence"/>
</dbReference>
<feature type="region of interest" description="Disordered" evidence="12">
    <location>
        <begin position="98"/>
        <end position="168"/>
    </location>
</feature>
<dbReference type="GO" id="GO:0030570">
    <property type="term" value="F:pectate lyase activity"/>
    <property type="evidence" value="ECO:0007669"/>
    <property type="project" value="UniProtKB-EC"/>
</dbReference>
<comment type="caution">
    <text evidence="13">The sequence shown here is derived from an EMBL/GenBank/DDBJ whole genome shotgun (WGS) entry which is preliminary data.</text>
</comment>
<evidence type="ECO:0000256" key="12">
    <source>
        <dbReference type="SAM" id="MobiDB-lite"/>
    </source>
</evidence>
<evidence type="ECO:0000256" key="1">
    <source>
        <dbReference type="ARBA" id="ARBA00000695"/>
    </source>
</evidence>
<protein>
    <recommendedName>
        <fullName evidence="11">Probable pectate lyase F</fullName>
        <ecNumber evidence="5">4.2.2.2</ecNumber>
    </recommendedName>
</protein>
<dbReference type="InterPro" id="IPR012334">
    <property type="entry name" value="Pectin_lyas_fold"/>
</dbReference>
<dbReference type="EMBL" id="SPLM01000147">
    <property type="protein sequence ID" value="TMW55606.1"/>
    <property type="molecule type" value="Genomic_DNA"/>
</dbReference>
<evidence type="ECO:0000256" key="4">
    <source>
        <dbReference type="ARBA" id="ARBA00006463"/>
    </source>
</evidence>
<feature type="compositionally biased region" description="Acidic residues" evidence="12">
    <location>
        <begin position="149"/>
        <end position="167"/>
    </location>
</feature>
<dbReference type="Pfam" id="PF03211">
    <property type="entry name" value="Pectate_lyase"/>
    <property type="match status" value="1"/>
</dbReference>
<evidence type="ECO:0000256" key="8">
    <source>
        <dbReference type="ARBA" id="ARBA00022837"/>
    </source>
</evidence>
<evidence type="ECO:0000256" key="9">
    <source>
        <dbReference type="ARBA" id="ARBA00023239"/>
    </source>
</evidence>
<evidence type="ECO:0000256" key="6">
    <source>
        <dbReference type="ARBA" id="ARBA00022525"/>
    </source>
</evidence>
<dbReference type="InterPro" id="IPR011050">
    <property type="entry name" value="Pectin_lyase_fold/virulence"/>
</dbReference>
<keyword evidence="7" id="KW-0732">Signal</keyword>
<proteinExistence type="inferred from homology"/>
<evidence type="ECO:0000256" key="10">
    <source>
        <dbReference type="ARBA" id="ARBA00025679"/>
    </source>
</evidence>
<comment type="similarity">
    <text evidence="4">Belongs to the polysaccharide lyase 3 family.</text>
</comment>
<dbReference type="GO" id="GO:0005576">
    <property type="term" value="C:extracellular region"/>
    <property type="evidence" value="ECO:0007669"/>
    <property type="project" value="UniProtKB-SubCell"/>
</dbReference>
<name>A0A8K1FB02_PYTOL</name>
<reference evidence="13" key="1">
    <citation type="submission" date="2019-03" db="EMBL/GenBank/DDBJ databases">
        <title>Long read genome sequence of the mycoparasitic Pythium oligandrum ATCC 38472 isolated from sugarbeet rhizosphere.</title>
        <authorList>
            <person name="Gaulin E."/>
        </authorList>
    </citation>
    <scope>NUCLEOTIDE SEQUENCE</scope>
    <source>
        <strain evidence="13">ATCC 38472_TT</strain>
    </source>
</reference>
<keyword evidence="9" id="KW-0456">Lyase</keyword>
<feature type="region of interest" description="Disordered" evidence="12">
    <location>
        <begin position="41"/>
        <end position="84"/>
    </location>
</feature>
<gene>
    <name evidence="13" type="ORF">Poli38472_010488</name>
</gene>
<evidence type="ECO:0000256" key="11">
    <source>
        <dbReference type="ARBA" id="ARBA00039895"/>
    </source>
</evidence>
<evidence type="ECO:0000313" key="14">
    <source>
        <dbReference type="Proteomes" id="UP000794436"/>
    </source>
</evidence>
<evidence type="ECO:0000256" key="2">
    <source>
        <dbReference type="ARBA" id="ARBA00001913"/>
    </source>
</evidence>
<evidence type="ECO:0000256" key="7">
    <source>
        <dbReference type="ARBA" id="ARBA00022729"/>
    </source>
</evidence>
<keyword evidence="14" id="KW-1185">Reference proteome</keyword>
<dbReference type="EC" id="4.2.2.2" evidence="5"/>
<feature type="compositionally biased region" description="Acidic residues" evidence="12">
    <location>
        <begin position="61"/>
        <end position="74"/>
    </location>
</feature>
<comment type="subcellular location">
    <subcellularLocation>
        <location evidence="3">Secreted</location>
    </subcellularLocation>
</comment>
<dbReference type="OrthoDB" id="441042at2759"/>
<dbReference type="Gene3D" id="2.160.20.10">
    <property type="entry name" value="Single-stranded right-handed beta-helix, Pectin lyase-like"/>
    <property type="match status" value="1"/>
</dbReference>
<comment type="function">
    <text evidence="10">Pectinolytic enzyme consist of four classes of enzymes: pectin lyase, polygalacturonase, pectin methylesterase and rhamnogalacturonase. Among pectinolytic enzymes, pectin lyase is the most important in depolymerization of pectin, since it cleaves internal glycosidic bonds of highly methylated pectins. Favors pectate, the anion, over pectin, the methyl ester.</text>
</comment>
<feature type="compositionally biased region" description="Basic residues" evidence="12">
    <location>
        <begin position="102"/>
        <end position="111"/>
    </location>
</feature>
<dbReference type="PANTHER" id="PTHR33407">
    <property type="entry name" value="PECTATE LYASE F-RELATED"/>
    <property type="match status" value="1"/>
</dbReference>
<keyword evidence="6" id="KW-0964">Secreted</keyword>
<feature type="compositionally biased region" description="Basic and acidic residues" evidence="12">
    <location>
        <begin position="120"/>
        <end position="133"/>
    </location>
</feature>
<dbReference type="GO" id="GO:0045490">
    <property type="term" value="P:pectin catabolic process"/>
    <property type="evidence" value="ECO:0007669"/>
    <property type="project" value="TreeGrafter"/>
</dbReference>
<comment type="cofactor">
    <cofactor evidence="2">
        <name>Ca(2+)</name>
        <dbReference type="ChEBI" id="CHEBI:29108"/>
    </cofactor>
</comment>
<comment type="catalytic activity">
    <reaction evidence="1">
        <text>Eliminative cleavage of (1-&gt;4)-alpha-D-galacturonan to give oligosaccharides with 4-deoxy-alpha-D-galact-4-enuronosyl groups at their non-reducing ends.</text>
        <dbReference type="EC" id="4.2.2.2"/>
    </reaction>
</comment>
<sequence>MTSSLRQKTTALSPLCISTTMDPIYPTGVLVSPHAVCAGSTETPRKLKYPPAFDLSRGNNDEPDSDNQEEDALSEDGHGESTPYTLKCHDWVRRACFSPRPKGQHPPRRQLRSCSWSSSDPKDSNKAVKRGDSFRCSNQQQPSALERIQEDEDSDEEAYDSDEESEEQLQLYKSLSGNLFVNRRAVEDEDNDTLTTVLSVALLAAPALVTGAALPTGAWPASKGSVRLSAPQVVKAGTTFDGGMKTYERSNVKCQGQVEGGKADAVFLVEPGATLKNVIIGKDQMEGVHCEQHDCTIQNVWWDDVCEDALSIKNGKASSVSRVLGGGARYADDKIIQQNGPGKVVIDGFYAQDFGKLYRSCGNCKTQYKRHVEVSNVLAVNPKKAVTMINTNLGDTATISNLHVQSSKGDKTVCVWSKGVTKGEPSETGYGSSKSCMYSAKDLFLSKRLLRA</sequence>
<evidence type="ECO:0000256" key="3">
    <source>
        <dbReference type="ARBA" id="ARBA00004613"/>
    </source>
</evidence>